<evidence type="ECO:0000256" key="1">
    <source>
        <dbReference type="SAM" id="MobiDB-lite"/>
    </source>
</evidence>
<protein>
    <submittedName>
        <fullName evidence="2">AAA domain protein</fullName>
    </submittedName>
</protein>
<feature type="region of interest" description="Disordered" evidence="1">
    <location>
        <begin position="248"/>
        <end position="299"/>
    </location>
</feature>
<sequence length="380" mass="42598">MYEITSGVVSSAQKVVIYGPEGIGKSTFAAQFPDPVFIDTEGSTKKLNIRRFPKPTSWEMLKNEVKEAMNGRLCKTLVIDTFDWAEQLCIETICSAHQKKGIEDFGYGNGYVYEKEEIGKFLNLLQEVVDSGINVVLTAHAQMRKFEQPDELGAYDRWELKLGKKTSSQISPLVKEWADMVLFANYKTYAVAVDKDGKKFKAQGGDRVMYTTHHPCWDAKNRDGLPSEMPFEYSGIAHLFAYTQPAEMPKPVPMPRRVQEQLAQPKAAPQPPHKTSNAVTLQQAQSTAAPKAEEPLTDLSGFEDVAPPIVIPDGIPKALADLMRANNVSESDIRLVVSQRNYFPYDTPITNYPDDFVQGCLIGAWEQMLPLIRENQKVPF</sequence>
<feature type="compositionally biased region" description="Polar residues" evidence="1">
    <location>
        <begin position="273"/>
        <end position="288"/>
    </location>
</feature>
<accession>A0A8S5QTN7</accession>
<evidence type="ECO:0000313" key="2">
    <source>
        <dbReference type="EMBL" id="DAE22663.1"/>
    </source>
</evidence>
<dbReference type="EMBL" id="BK015736">
    <property type="protein sequence ID" value="DAE22663.1"/>
    <property type="molecule type" value="Genomic_DNA"/>
</dbReference>
<dbReference type="InterPro" id="IPR027417">
    <property type="entry name" value="P-loop_NTPase"/>
</dbReference>
<proteinExistence type="predicted"/>
<dbReference type="SUPFAM" id="SSF52540">
    <property type="entry name" value="P-loop containing nucleoside triphosphate hydrolases"/>
    <property type="match status" value="1"/>
</dbReference>
<dbReference type="Pfam" id="PF13479">
    <property type="entry name" value="AAA_24"/>
    <property type="match status" value="1"/>
</dbReference>
<name>A0A8S5QTN7_9VIRU</name>
<organism evidence="2">
    <name type="scientific">Phage sp. ctfRs3</name>
    <dbReference type="NCBI Taxonomy" id="2826751"/>
    <lineage>
        <taxon>Viruses</taxon>
    </lineage>
</organism>
<reference evidence="2" key="1">
    <citation type="journal article" date="2021" name="Proc. Natl. Acad. Sci. U.S.A.">
        <title>A Catalog of Tens of Thousands of Viruses from Human Metagenomes Reveals Hidden Associations with Chronic Diseases.</title>
        <authorList>
            <person name="Tisza M.J."/>
            <person name="Buck C.B."/>
        </authorList>
    </citation>
    <scope>NUCLEOTIDE SEQUENCE</scope>
    <source>
        <strain evidence="2">CtfRs3</strain>
    </source>
</reference>